<dbReference type="GO" id="GO:0000287">
    <property type="term" value="F:magnesium ion binding"/>
    <property type="evidence" value="ECO:0007669"/>
    <property type="project" value="TreeGrafter"/>
</dbReference>
<evidence type="ECO:0008006" key="3">
    <source>
        <dbReference type="Google" id="ProtNLM"/>
    </source>
</evidence>
<dbReference type="PANTHER" id="PTHR10000">
    <property type="entry name" value="PHOSPHOSERINE PHOSPHATASE"/>
    <property type="match status" value="1"/>
</dbReference>
<dbReference type="GO" id="GO:0016791">
    <property type="term" value="F:phosphatase activity"/>
    <property type="evidence" value="ECO:0007669"/>
    <property type="project" value="TreeGrafter"/>
</dbReference>
<name>A0A1W2DGX3_9BACT</name>
<keyword evidence="2" id="KW-1185">Reference proteome</keyword>
<dbReference type="Gene3D" id="3.30.1240.10">
    <property type="match status" value="2"/>
</dbReference>
<evidence type="ECO:0000313" key="1">
    <source>
        <dbReference type="EMBL" id="SMC96188.1"/>
    </source>
</evidence>
<dbReference type="SUPFAM" id="SSF56784">
    <property type="entry name" value="HAD-like"/>
    <property type="match status" value="1"/>
</dbReference>
<proteinExistence type="predicted"/>
<reference evidence="1" key="1">
    <citation type="submission" date="2017-04" db="EMBL/GenBank/DDBJ databases">
        <authorList>
            <person name="Afonso C.L."/>
            <person name="Miller P.J."/>
            <person name="Scott M.A."/>
            <person name="Spackman E."/>
            <person name="Goraichik I."/>
            <person name="Dimitrov K.M."/>
            <person name="Suarez D.L."/>
            <person name="Swayne D.E."/>
        </authorList>
    </citation>
    <scope>NUCLEOTIDE SEQUENCE [LARGE SCALE GENOMIC DNA]</scope>
    <source>
        <strain evidence="1">DSM 3385</strain>
    </source>
</reference>
<dbReference type="Gene3D" id="3.40.50.1000">
    <property type="entry name" value="HAD superfamily/HAD-like"/>
    <property type="match status" value="2"/>
</dbReference>
<dbReference type="Proteomes" id="UP000192418">
    <property type="component" value="Unassembled WGS sequence"/>
</dbReference>
<dbReference type="STRING" id="1121400.SAMN02746065_11753"/>
<dbReference type="AlphaFoldDB" id="A0A1W2DGX3"/>
<sequence length="336" mass="36775">MKNDKKMFVTDLDGTLFTDEKIIHEKDLAALTALGSKGVTRVFATGRSLYSFQKAIREMGFSPTCNDMPVDYVIFSTGAGTMECTHGEIIKKESLSAKDVSVISDCFDSLGLDYMIHRPVPDTRHFVYKKGNFSKNDHSGGNGETSLDGICNHGNAYGNSNSPARGNSLCCPFHDGETDNPDFYSRISLYRNFCRPMEKIEKTDFGESTEVLAIVPPARGHDMADRVYKALGDFSVIKATSPLDGKSIWIEVFNPLVSKSQVVAWLAAKLGVNRKDVVAVGNDYNDLDLLQWSGQGFVVANAPTEVKQGFKVVASNNECGVSRVVLNHMGCSLQLA</sequence>
<organism evidence="1 2">
    <name type="scientific">Desulfocicer vacuolatum DSM 3385</name>
    <dbReference type="NCBI Taxonomy" id="1121400"/>
    <lineage>
        <taxon>Bacteria</taxon>
        <taxon>Pseudomonadati</taxon>
        <taxon>Thermodesulfobacteriota</taxon>
        <taxon>Desulfobacteria</taxon>
        <taxon>Desulfobacterales</taxon>
        <taxon>Desulfobacteraceae</taxon>
        <taxon>Desulfocicer</taxon>
    </lineage>
</organism>
<accession>A0A1W2DGX3</accession>
<dbReference type="Pfam" id="PF08282">
    <property type="entry name" value="Hydrolase_3"/>
    <property type="match status" value="1"/>
</dbReference>
<dbReference type="OrthoDB" id="9814970at2"/>
<dbReference type="InterPro" id="IPR036412">
    <property type="entry name" value="HAD-like_sf"/>
</dbReference>
<gene>
    <name evidence="1" type="ORF">SAMN02746065_11753</name>
</gene>
<dbReference type="InterPro" id="IPR023214">
    <property type="entry name" value="HAD_sf"/>
</dbReference>
<protein>
    <recommendedName>
        <fullName evidence="3">Cof subfamily of IIB subfamily of haloacid dehalogenase superfamily/HAD-superfamily hydrolase, subfamily IIB</fullName>
    </recommendedName>
</protein>
<evidence type="ECO:0000313" key="2">
    <source>
        <dbReference type="Proteomes" id="UP000192418"/>
    </source>
</evidence>
<dbReference type="GO" id="GO:0005829">
    <property type="term" value="C:cytosol"/>
    <property type="evidence" value="ECO:0007669"/>
    <property type="project" value="TreeGrafter"/>
</dbReference>
<dbReference type="EMBL" id="FWXY01000017">
    <property type="protein sequence ID" value="SMC96188.1"/>
    <property type="molecule type" value="Genomic_DNA"/>
</dbReference>
<dbReference type="PANTHER" id="PTHR10000:SF8">
    <property type="entry name" value="HAD SUPERFAMILY HYDROLASE-LIKE, TYPE 3"/>
    <property type="match status" value="1"/>
</dbReference>